<dbReference type="EMBL" id="KB294550">
    <property type="protein sequence ID" value="ELU14392.1"/>
    <property type="molecule type" value="Genomic_DNA"/>
</dbReference>
<feature type="transmembrane region" description="Helical" evidence="1">
    <location>
        <begin position="65"/>
        <end position="87"/>
    </location>
</feature>
<keyword evidence="1" id="KW-1133">Transmembrane helix</keyword>
<dbReference type="Proteomes" id="UP000014760">
    <property type="component" value="Unassembled WGS sequence"/>
</dbReference>
<protein>
    <submittedName>
        <fullName evidence="2 3">Uncharacterized protein</fullName>
    </submittedName>
</protein>
<evidence type="ECO:0000313" key="2">
    <source>
        <dbReference type="EMBL" id="ELU14392.1"/>
    </source>
</evidence>
<reference evidence="2 4" key="2">
    <citation type="journal article" date="2013" name="Nature">
        <title>Insights into bilaterian evolution from three spiralian genomes.</title>
        <authorList>
            <person name="Simakov O."/>
            <person name="Marletaz F."/>
            <person name="Cho S.J."/>
            <person name="Edsinger-Gonzales E."/>
            <person name="Havlak P."/>
            <person name="Hellsten U."/>
            <person name="Kuo D.H."/>
            <person name="Larsson T."/>
            <person name="Lv J."/>
            <person name="Arendt D."/>
            <person name="Savage R."/>
            <person name="Osoegawa K."/>
            <person name="de Jong P."/>
            <person name="Grimwood J."/>
            <person name="Chapman J.A."/>
            <person name="Shapiro H."/>
            <person name="Aerts A."/>
            <person name="Otillar R.P."/>
            <person name="Terry A.Y."/>
            <person name="Boore J.L."/>
            <person name="Grigoriev I.V."/>
            <person name="Lindberg D.R."/>
            <person name="Seaver E.C."/>
            <person name="Weisblat D.A."/>
            <person name="Putnam N.H."/>
            <person name="Rokhsar D.S."/>
        </authorList>
    </citation>
    <scope>NUCLEOTIDE SEQUENCE</scope>
    <source>
        <strain evidence="2 4">I ESC-2004</strain>
    </source>
</reference>
<dbReference type="OrthoDB" id="276744at2759"/>
<keyword evidence="4" id="KW-1185">Reference proteome</keyword>
<name>R7V7E3_CAPTE</name>
<dbReference type="EMBL" id="AMQN01004870">
    <property type="status" value="NOT_ANNOTATED_CDS"/>
    <property type="molecule type" value="Genomic_DNA"/>
</dbReference>
<reference evidence="3" key="3">
    <citation type="submission" date="2015-06" db="UniProtKB">
        <authorList>
            <consortium name="EnsemblMetazoa"/>
        </authorList>
    </citation>
    <scope>IDENTIFICATION</scope>
</reference>
<dbReference type="EnsemblMetazoa" id="CapteT122685">
    <property type="protein sequence ID" value="CapteP122685"/>
    <property type="gene ID" value="CapteG122685"/>
</dbReference>
<dbReference type="HOGENOM" id="CLU_2361727_0_0_1"/>
<organism evidence="2">
    <name type="scientific">Capitella teleta</name>
    <name type="common">Polychaete worm</name>
    <dbReference type="NCBI Taxonomy" id="283909"/>
    <lineage>
        <taxon>Eukaryota</taxon>
        <taxon>Metazoa</taxon>
        <taxon>Spiralia</taxon>
        <taxon>Lophotrochozoa</taxon>
        <taxon>Annelida</taxon>
        <taxon>Polychaeta</taxon>
        <taxon>Sedentaria</taxon>
        <taxon>Scolecida</taxon>
        <taxon>Capitellidae</taxon>
        <taxon>Capitella</taxon>
    </lineage>
</organism>
<proteinExistence type="predicted"/>
<evidence type="ECO:0000313" key="3">
    <source>
        <dbReference type="EnsemblMetazoa" id="CapteP122685"/>
    </source>
</evidence>
<gene>
    <name evidence="2" type="ORF">CAPTEDRAFT_122685</name>
</gene>
<dbReference type="PRINTS" id="PR01345">
    <property type="entry name" value="CERVTRCPTASE"/>
</dbReference>
<sequence>MTFNASKSQVLHLGSKNPNLPYTTNQVSIDDAAVVRDLGVLMDNQLKLHLHAVHWPTRSTRSADLLIILTRTLLFGFLSFSPLLPIVCQYRYIPEV</sequence>
<keyword evidence="1" id="KW-0812">Transmembrane</keyword>
<evidence type="ECO:0000256" key="1">
    <source>
        <dbReference type="SAM" id="Phobius"/>
    </source>
</evidence>
<keyword evidence="1" id="KW-0472">Membrane</keyword>
<accession>R7V7E3</accession>
<dbReference type="AlphaFoldDB" id="R7V7E3"/>
<evidence type="ECO:0000313" key="4">
    <source>
        <dbReference type="Proteomes" id="UP000014760"/>
    </source>
</evidence>
<reference evidence="4" key="1">
    <citation type="submission" date="2012-12" db="EMBL/GenBank/DDBJ databases">
        <authorList>
            <person name="Hellsten U."/>
            <person name="Grimwood J."/>
            <person name="Chapman J.A."/>
            <person name="Shapiro H."/>
            <person name="Aerts A."/>
            <person name="Otillar R.P."/>
            <person name="Terry A.Y."/>
            <person name="Boore J.L."/>
            <person name="Simakov O."/>
            <person name="Marletaz F."/>
            <person name="Cho S.-J."/>
            <person name="Edsinger-Gonzales E."/>
            <person name="Havlak P."/>
            <person name="Kuo D.-H."/>
            <person name="Larsson T."/>
            <person name="Lv J."/>
            <person name="Arendt D."/>
            <person name="Savage R."/>
            <person name="Osoegawa K."/>
            <person name="de Jong P."/>
            <person name="Lindberg D.R."/>
            <person name="Seaver E.C."/>
            <person name="Weisblat D.A."/>
            <person name="Putnam N.H."/>
            <person name="Grigoriev I.V."/>
            <person name="Rokhsar D.S."/>
        </authorList>
    </citation>
    <scope>NUCLEOTIDE SEQUENCE</scope>
    <source>
        <strain evidence="4">I ESC-2004</strain>
    </source>
</reference>